<accession>A0A314Z8Z7</accession>
<organism evidence="2 3">
    <name type="scientific">Prunus yedoensis var. nudiflora</name>
    <dbReference type="NCBI Taxonomy" id="2094558"/>
    <lineage>
        <taxon>Eukaryota</taxon>
        <taxon>Viridiplantae</taxon>
        <taxon>Streptophyta</taxon>
        <taxon>Embryophyta</taxon>
        <taxon>Tracheophyta</taxon>
        <taxon>Spermatophyta</taxon>
        <taxon>Magnoliopsida</taxon>
        <taxon>eudicotyledons</taxon>
        <taxon>Gunneridae</taxon>
        <taxon>Pentapetalae</taxon>
        <taxon>rosids</taxon>
        <taxon>fabids</taxon>
        <taxon>Rosales</taxon>
        <taxon>Rosaceae</taxon>
        <taxon>Amygdaloideae</taxon>
        <taxon>Amygdaleae</taxon>
        <taxon>Prunus</taxon>
    </lineage>
</organism>
<evidence type="ECO:0000313" key="2">
    <source>
        <dbReference type="EMBL" id="PQQ14993.1"/>
    </source>
</evidence>
<sequence length="70" mass="7726">MFSLKDAPTTASTLFSAYASFAASMMLVRSMADQLIPHQLRSYIHSSLSYLFTPLSSHLTLVIDEHSGMT</sequence>
<dbReference type="OrthoDB" id="10251412at2759"/>
<feature type="transmembrane region" description="Helical" evidence="1">
    <location>
        <begin position="12"/>
        <end position="32"/>
    </location>
</feature>
<keyword evidence="1" id="KW-0472">Membrane</keyword>
<evidence type="ECO:0000256" key="1">
    <source>
        <dbReference type="SAM" id="Phobius"/>
    </source>
</evidence>
<keyword evidence="1" id="KW-0812">Transmembrane</keyword>
<name>A0A314Z8Z7_PRUYE</name>
<reference evidence="2 3" key="1">
    <citation type="submission" date="2018-02" db="EMBL/GenBank/DDBJ databases">
        <title>Draft genome of wild Prunus yedoensis var. nudiflora.</title>
        <authorList>
            <person name="Baek S."/>
            <person name="Kim J.-H."/>
            <person name="Choi K."/>
            <person name="Kim G.-B."/>
            <person name="Cho A."/>
            <person name="Jang H."/>
            <person name="Shin C.-H."/>
            <person name="Yu H.-J."/>
            <person name="Mun J.-H."/>
        </authorList>
    </citation>
    <scope>NUCLEOTIDE SEQUENCE [LARGE SCALE GENOMIC DNA]</scope>
    <source>
        <strain evidence="3">cv. Jeju island</strain>
        <tissue evidence="2">Leaf</tissue>
    </source>
</reference>
<dbReference type="AlphaFoldDB" id="A0A314Z8Z7"/>
<dbReference type="STRING" id="2094558.A0A314Z8Z7"/>
<keyword evidence="1" id="KW-1133">Transmembrane helix</keyword>
<dbReference type="Proteomes" id="UP000250321">
    <property type="component" value="Unassembled WGS sequence"/>
</dbReference>
<protein>
    <submittedName>
        <fullName evidence="2">AAA-ATPase</fullName>
    </submittedName>
</protein>
<keyword evidence="3" id="KW-1185">Reference proteome</keyword>
<proteinExistence type="predicted"/>
<dbReference type="EMBL" id="PJQY01000244">
    <property type="protein sequence ID" value="PQQ14993.1"/>
    <property type="molecule type" value="Genomic_DNA"/>
</dbReference>
<gene>
    <name evidence="2" type="ORF">Pyn_09133</name>
</gene>
<comment type="caution">
    <text evidence="2">The sequence shown here is derived from an EMBL/GenBank/DDBJ whole genome shotgun (WGS) entry which is preliminary data.</text>
</comment>
<evidence type="ECO:0000313" key="3">
    <source>
        <dbReference type="Proteomes" id="UP000250321"/>
    </source>
</evidence>